<dbReference type="SUPFAM" id="SSF52540">
    <property type="entry name" value="P-loop containing nucleoside triphosphate hydrolases"/>
    <property type="match status" value="1"/>
</dbReference>
<dbReference type="Pfam" id="PF00072">
    <property type="entry name" value="Response_reg"/>
    <property type="match status" value="1"/>
</dbReference>
<keyword evidence="3" id="KW-0805">Transcription regulation</keyword>
<keyword evidence="4" id="KW-0238">DNA-binding</keyword>
<dbReference type="InterPro" id="IPR003593">
    <property type="entry name" value="AAA+_ATPase"/>
</dbReference>
<dbReference type="GO" id="GO:0043565">
    <property type="term" value="F:sequence-specific DNA binding"/>
    <property type="evidence" value="ECO:0007669"/>
    <property type="project" value="InterPro"/>
</dbReference>
<dbReference type="Pfam" id="PF00158">
    <property type="entry name" value="Sigma54_activat"/>
    <property type="match status" value="1"/>
</dbReference>
<keyword evidence="1" id="KW-0547">Nucleotide-binding</keyword>
<dbReference type="Gene3D" id="1.10.8.60">
    <property type="match status" value="1"/>
</dbReference>
<evidence type="ECO:0000313" key="10">
    <source>
        <dbReference type="EMBL" id="AEP10751.1"/>
    </source>
</evidence>
<dbReference type="GO" id="GO:0006355">
    <property type="term" value="P:regulation of DNA-templated transcription"/>
    <property type="evidence" value="ECO:0007669"/>
    <property type="project" value="InterPro"/>
</dbReference>
<dbReference type="InterPro" id="IPR002197">
    <property type="entry name" value="HTH_Fis"/>
</dbReference>
<dbReference type="SMART" id="SM00448">
    <property type="entry name" value="REC"/>
    <property type="match status" value="1"/>
</dbReference>
<evidence type="ECO:0000259" key="8">
    <source>
        <dbReference type="PROSITE" id="PS50045"/>
    </source>
</evidence>
<dbReference type="PROSITE" id="PS00688">
    <property type="entry name" value="SIGMA54_INTERACT_3"/>
    <property type="match status" value="1"/>
</dbReference>
<sequence>MEPHKTRILLVDDTASLARTYETFLKAQGYDVRCAYTGRDAIEDLKRYGADLMLLDLDLPDCSGLDVMQQTNDMPEHPPVIIITGTDFAPVRDEAMRRGARSILTKPISMDRLSHAVAEELDNDFSKKDALAPKDESQMKSQNPTSDRGTNETETMPGNIAGFQPDGSQPQNDYDINQPRRADGYDTQRILQGTDFGGFIGTSPVMMRLYDNIQNAARSSATVFITGESGTGKEVCAEAIHRHSPRSKGPFVPLNCAAIPRDLLESELFGHVRGAFTGAINDREGAAKLADGGTLFLDEIGDMDPNMQTKLLRFLQDGTFQRVGGSRLESVDVRIICATNRDPLDDVRSGRFRADLFYRLHVLPISMPPLRARGDDVIDIAQTLLLRYAAEEKKAFHGFDAAAADILRHYEWPGNIRQLQNIIRNVVVMHDGPMVQAQMLSDRILHSAEAHDMALSGRGPVLSSHGLTPPMTLGDLNSGRHDPHQHHHADTMGGTPVIQPLAITERVAIEQAINVCGGNIPRAAALLDISPSTIYRKKAVWDQADKQGHK</sequence>
<feature type="domain" description="Sigma-54 factor interaction" evidence="8">
    <location>
        <begin position="199"/>
        <end position="428"/>
    </location>
</feature>
<dbReference type="eggNOG" id="COG2204">
    <property type="taxonomic scope" value="Bacteria"/>
</dbReference>
<dbReference type="STRING" id="856793.MICA_2449"/>
<dbReference type="SUPFAM" id="SSF52172">
    <property type="entry name" value="CheY-like"/>
    <property type="match status" value="1"/>
</dbReference>
<keyword evidence="11" id="KW-1185">Reference proteome</keyword>
<dbReference type="InterPro" id="IPR011006">
    <property type="entry name" value="CheY-like_superfamily"/>
</dbReference>
<reference evidence="10 11" key="1">
    <citation type="journal article" date="2011" name="BMC Genomics">
        <title>Genomic insights into an obligate epibiotic bacterial predator: Micavibrio aeruginosavorus ARL-13.</title>
        <authorList>
            <person name="Wang Z."/>
            <person name="Kadouri D."/>
            <person name="Wu M."/>
        </authorList>
    </citation>
    <scope>NUCLEOTIDE SEQUENCE [LARGE SCALE GENOMIC DNA]</scope>
    <source>
        <strain evidence="10 11">ARL-13</strain>
    </source>
</reference>
<accession>G2KNV6</accession>
<keyword evidence="5" id="KW-0804">Transcription</keyword>
<dbReference type="SMART" id="SM00382">
    <property type="entry name" value="AAA"/>
    <property type="match status" value="1"/>
</dbReference>
<evidence type="ECO:0000256" key="7">
    <source>
        <dbReference type="SAM" id="MobiDB-lite"/>
    </source>
</evidence>
<evidence type="ECO:0000259" key="9">
    <source>
        <dbReference type="PROSITE" id="PS50110"/>
    </source>
</evidence>
<dbReference type="InterPro" id="IPR009057">
    <property type="entry name" value="Homeodomain-like_sf"/>
</dbReference>
<evidence type="ECO:0000256" key="4">
    <source>
        <dbReference type="ARBA" id="ARBA00023125"/>
    </source>
</evidence>
<feature type="compositionally biased region" description="Polar residues" evidence="7">
    <location>
        <begin position="139"/>
        <end position="156"/>
    </location>
</feature>
<gene>
    <name evidence="10" type="primary">luxO</name>
    <name evidence="10" type="ordered locus">MICA_2449</name>
</gene>
<feature type="region of interest" description="Disordered" evidence="7">
    <location>
        <begin position="466"/>
        <end position="495"/>
    </location>
</feature>
<evidence type="ECO:0000256" key="3">
    <source>
        <dbReference type="ARBA" id="ARBA00023015"/>
    </source>
</evidence>
<dbReference type="InterPro" id="IPR025943">
    <property type="entry name" value="Sigma_54_int_dom_ATP-bd_2"/>
</dbReference>
<dbReference type="PROSITE" id="PS50110">
    <property type="entry name" value="RESPONSE_REGULATORY"/>
    <property type="match status" value="1"/>
</dbReference>
<dbReference type="KEGG" id="mai:MICA_2449"/>
<feature type="domain" description="Response regulatory" evidence="9">
    <location>
        <begin position="7"/>
        <end position="121"/>
    </location>
</feature>
<dbReference type="CDD" id="cd00009">
    <property type="entry name" value="AAA"/>
    <property type="match status" value="1"/>
</dbReference>
<dbReference type="Gene3D" id="3.40.50.300">
    <property type="entry name" value="P-loop containing nucleotide triphosphate hydrolases"/>
    <property type="match status" value="1"/>
</dbReference>
<dbReference type="InterPro" id="IPR027417">
    <property type="entry name" value="P-loop_NTPase"/>
</dbReference>
<feature type="compositionally biased region" description="Polar residues" evidence="7">
    <location>
        <begin position="166"/>
        <end position="175"/>
    </location>
</feature>
<evidence type="ECO:0000256" key="5">
    <source>
        <dbReference type="ARBA" id="ARBA00023163"/>
    </source>
</evidence>
<dbReference type="EMBL" id="CP002382">
    <property type="protein sequence ID" value="AEP10751.1"/>
    <property type="molecule type" value="Genomic_DNA"/>
</dbReference>
<dbReference type="RefSeq" id="WP_014103974.1">
    <property type="nucleotide sequence ID" value="NC_016026.1"/>
</dbReference>
<dbReference type="AlphaFoldDB" id="G2KNV6"/>
<dbReference type="GO" id="GO:0000160">
    <property type="term" value="P:phosphorelay signal transduction system"/>
    <property type="evidence" value="ECO:0007669"/>
    <property type="project" value="InterPro"/>
</dbReference>
<dbReference type="Pfam" id="PF02954">
    <property type="entry name" value="HTH_8"/>
    <property type="match status" value="1"/>
</dbReference>
<dbReference type="OrthoDB" id="9802388at2"/>
<evidence type="ECO:0000313" key="11">
    <source>
        <dbReference type="Proteomes" id="UP000009286"/>
    </source>
</evidence>
<name>G2KNV6_MICAA</name>
<keyword evidence="2" id="KW-0067">ATP-binding</keyword>
<dbReference type="InterPro" id="IPR025944">
    <property type="entry name" value="Sigma_54_int_dom_CS"/>
</dbReference>
<evidence type="ECO:0000256" key="6">
    <source>
        <dbReference type="PROSITE-ProRule" id="PRU00169"/>
    </source>
</evidence>
<dbReference type="Gene3D" id="1.10.10.60">
    <property type="entry name" value="Homeodomain-like"/>
    <property type="match status" value="1"/>
</dbReference>
<feature type="compositionally biased region" description="Basic and acidic residues" evidence="7">
    <location>
        <begin position="124"/>
        <end position="138"/>
    </location>
</feature>
<proteinExistence type="predicted"/>
<dbReference type="Pfam" id="PF25601">
    <property type="entry name" value="AAA_lid_14"/>
    <property type="match status" value="1"/>
</dbReference>
<dbReference type="SUPFAM" id="SSF46689">
    <property type="entry name" value="Homeodomain-like"/>
    <property type="match status" value="1"/>
</dbReference>
<evidence type="ECO:0000256" key="2">
    <source>
        <dbReference type="ARBA" id="ARBA00022840"/>
    </source>
</evidence>
<dbReference type="Proteomes" id="UP000009286">
    <property type="component" value="Chromosome"/>
</dbReference>
<dbReference type="PROSITE" id="PS00676">
    <property type="entry name" value="SIGMA54_INTERACT_2"/>
    <property type="match status" value="1"/>
</dbReference>
<dbReference type="PROSITE" id="PS50045">
    <property type="entry name" value="SIGMA54_INTERACT_4"/>
    <property type="match status" value="1"/>
</dbReference>
<protein>
    <submittedName>
        <fullName evidence="10">Luminescence regulatory protein luxO</fullName>
    </submittedName>
</protein>
<dbReference type="InterPro" id="IPR001789">
    <property type="entry name" value="Sig_transdc_resp-reg_receiver"/>
</dbReference>
<dbReference type="PANTHER" id="PTHR32071:SF117">
    <property type="entry name" value="PTS-DEPENDENT DIHYDROXYACETONE KINASE OPERON REGULATORY PROTEIN-RELATED"/>
    <property type="match status" value="1"/>
</dbReference>
<dbReference type="InterPro" id="IPR058031">
    <property type="entry name" value="AAA_lid_NorR"/>
</dbReference>
<evidence type="ECO:0000256" key="1">
    <source>
        <dbReference type="ARBA" id="ARBA00022741"/>
    </source>
</evidence>
<keyword evidence="6" id="KW-0597">Phosphoprotein</keyword>
<feature type="modified residue" description="4-aspartylphosphate" evidence="6">
    <location>
        <position position="56"/>
    </location>
</feature>
<dbReference type="HOGENOM" id="CLU_000445_0_6_5"/>
<dbReference type="InterPro" id="IPR002078">
    <property type="entry name" value="Sigma_54_int"/>
</dbReference>
<dbReference type="PANTHER" id="PTHR32071">
    <property type="entry name" value="TRANSCRIPTIONAL REGULATORY PROTEIN"/>
    <property type="match status" value="1"/>
</dbReference>
<dbReference type="FunFam" id="3.40.50.300:FF:000006">
    <property type="entry name" value="DNA-binding transcriptional regulator NtrC"/>
    <property type="match status" value="1"/>
</dbReference>
<dbReference type="GO" id="GO:0005524">
    <property type="term" value="F:ATP binding"/>
    <property type="evidence" value="ECO:0007669"/>
    <property type="project" value="UniProtKB-KW"/>
</dbReference>
<feature type="region of interest" description="Disordered" evidence="7">
    <location>
        <begin position="124"/>
        <end position="181"/>
    </location>
</feature>
<organism evidence="10 11">
    <name type="scientific">Micavibrio aeruginosavorus (strain ARL-13)</name>
    <dbReference type="NCBI Taxonomy" id="856793"/>
    <lineage>
        <taxon>Bacteria</taxon>
        <taxon>Pseudomonadati</taxon>
        <taxon>Bdellovibrionota</taxon>
        <taxon>Bdellovibrionia</taxon>
        <taxon>Bdellovibrionales</taxon>
        <taxon>Pseudobdellovibrionaceae</taxon>
        <taxon>Micavibrio</taxon>
    </lineage>
</organism>
<dbReference type="Gene3D" id="3.40.50.2300">
    <property type="match status" value="1"/>
</dbReference>